<protein>
    <submittedName>
        <fullName evidence="1">Uncharacterized protein</fullName>
    </submittedName>
</protein>
<proteinExistence type="predicted"/>
<accession>A0A7U9CMB9</accession>
<organism evidence="1 2">
    <name type="scientific">Pseudomonas fluorescens R124</name>
    <dbReference type="NCBI Taxonomy" id="743713"/>
    <lineage>
        <taxon>Bacteria</taxon>
        <taxon>Pseudomonadati</taxon>
        <taxon>Pseudomonadota</taxon>
        <taxon>Gammaproteobacteria</taxon>
        <taxon>Pseudomonadales</taxon>
        <taxon>Pseudomonadaceae</taxon>
        <taxon>Pseudomonas</taxon>
    </lineage>
</organism>
<dbReference type="RefSeq" id="WP_003224284.1">
    <property type="nucleotide sequence ID" value="NZ_CM001561.1"/>
</dbReference>
<gene>
    <name evidence="1" type="ORF">I1A_002281</name>
</gene>
<evidence type="ECO:0000313" key="2">
    <source>
        <dbReference type="Proteomes" id="UP000006045"/>
    </source>
</evidence>
<name>A0A7U9CMB9_PSEFL</name>
<dbReference type="EMBL" id="CM001561">
    <property type="protein sequence ID" value="EJZ57956.1"/>
    <property type="molecule type" value="Genomic_DNA"/>
</dbReference>
<evidence type="ECO:0000313" key="1">
    <source>
        <dbReference type="EMBL" id="EJZ57956.1"/>
    </source>
</evidence>
<dbReference type="Proteomes" id="UP000006045">
    <property type="component" value="Chromosome"/>
</dbReference>
<dbReference type="AlphaFoldDB" id="A0A7U9CMB9"/>
<reference evidence="1 2" key="1">
    <citation type="submission" date="2012-08" db="EMBL/GenBank/DDBJ databases">
        <title>The genome of cave-isolated P. fluorescens strain R124 demonstrates phenotypic adaptation to the mineral environment.</title>
        <authorList>
            <person name="Barton M.D."/>
            <person name="Petronio M."/>
            <person name="Giarrizzo J.G."/>
            <person name="Bowling B.V."/>
            <person name="Barton H.A."/>
        </authorList>
    </citation>
    <scope>NUCLEOTIDE SEQUENCE [LARGE SCALE GENOMIC DNA]</scope>
    <source>
        <strain evidence="1 2">R124</strain>
    </source>
</reference>
<sequence length="137" mass="14713">MKPLDLTRFDLNLLVVLEALWAERHVGRAAQVPTLILKPEEDKLIGKEAAGILLKGIKGSAGSRHAENRAYVQVFASGGVFAGGQEVSAAGRALSVFGAVRCCGPYRSELPFIVAATSLTKPKAQIRDQHDRTPRHG</sequence>